<dbReference type="EMBL" id="AMCI01003373">
    <property type="protein sequence ID" value="EJX00437.1"/>
    <property type="molecule type" value="Genomic_DNA"/>
</dbReference>
<sequence>MSNSLLVNNLYFPLGSCNPIFFSVLSLRCFERALPVHWLCP</sequence>
<proteinExistence type="predicted"/>
<gene>
    <name evidence="1" type="ORF">EVA_11456</name>
</gene>
<comment type="caution">
    <text evidence="1">The sequence shown here is derived from an EMBL/GenBank/DDBJ whole genome shotgun (WGS) entry which is preliminary data.</text>
</comment>
<accession>J9FZL8</accession>
<reference evidence="1" key="1">
    <citation type="journal article" date="2012" name="PLoS ONE">
        <title>Gene sets for utilization of primary and secondary nutrition supplies in the distal gut of endangered iberian lynx.</title>
        <authorList>
            <person name="Alcaide M."/>
            <person name="Messina E."/>
            <person name="Richter M."/>
            <person name="Bargiela R."/>
            <person name="Peplies J."/>
            <person name="Huws S.A."/>
            <person name="Newbold C.J."/>
            <person name="Golyshin P.N."/>
            <person name="Simon M.A."/>
            <person name="Lopez G."/>
            <person name="Yakimov M.M."/>
            <person name="Ferrer M."/>
        </authorList>
    </citation>
    <scope>NUCLEOTIDE SEQUENCE</scope>
</reference>
<protein>
    <submittedName>
        <fullName evidence="1">Uncharacterized protein</fullName>
    </submittedName>
</protein>
<organism evidence="1">
    <name type="scientific">gut metagenome</name>
    <dbReference type="NCBI Taxonomy" id="749906"/>
    <lineage>
        <taxon>unclassified sequences</taxon>
        <taxon>metagenomes</taxon>
        <taxon>organismal metagenomes</taxon>
    </lineage>
</organism>
<name>J9FZL8_9ZZZZ</name>
<evidence type="ECO:0000313" key="1">
    <source>
        <dbReference type="EMBL" id="EJX00437.1"/>
    </source>
</evidence>
<dbReference type="AlphaFoldDB" id="J9FZL8"/>